<comment type="caution">
    <text evidence="1">The sequence shown here is derived from an EMBL/GenBank/DDBJ whole genome shotgun (WGS) entry which is preliminary data.</text>
</comment>
<organism evidence="1 2">
    <name type="scientific">Tianweitania sediminis</name>
    <dbReference type="NCBI Taxonomy" id="1502156"/>
    <lineage>
        <taxon>Bacteria</taxon>
        <taxon>Pseudomonadati</taxon>
        <taxon>Pseudomonadota</taxon>
        <taxon>Alphaproteobacteria</taxon>
        <taxon>Hyphomicrobiales</taxon>
        <taxon>Phyllobacteriaceae</taxon>
        <taxon>Tianweitania</taxon>
    </lineage>
</organism>
<evidence type="ECO:0000313" key="2">
    <source>
        <dbReference type="Proteomes" id="UP000666240"/>
    </source>
</evidence>
<dbReference type="EMBL" id="JAGIYY010000005">
    <property type="protein sequence ID" value="MBP0440079.1"/>
    <property type="molecule type" value="Genomic_DNA"/>
</dbReference>
<dbReference type="SUPFAM" id="SSF50969">
    <property type="entry name" value="YVTN repeat-like/Quinoprotein amine dehydrogenase"/>
    <property type="match status" value="1"/>
</dbReference>
<reference evidence="1" key="1">
    <citation type="submission" date="2021-03" db="EMBL/GenBank/DDBJ databases">
        <title>Genome sequencing and assembly of Tianweitania sediminis.</title>
        <authorList>
            <person name="Chhetri G."/>
        </authorList>
    </citation>
    <scope>NUCLEOTIDE SEQUENCE</scope>
    <source>
        <strain evidence="1">Z8</strain>
    </source>
</reference>
<proteinExistence type="predicted"/>
<name>A0A8J7RQA6_9HYPH</name>
<dbReference type="InterPro" id="IPR008311">
    <property type="entry name" value="UCP028101"/>
</dbReference>
<dbReference type="Proteomes" id="UP000666240">
    <property type="component" value="Unassembled WGS sequence"/>
</dbReference>
<protein>
    <submittedName>
        <fullName evidence="1">DUF1513 domain-containing protein</fullName>
    </submittedName>
</protein>
<dbReference type="PIRSF" id="PIRSF028101">
    <property type="entry name" value="UCP028101"/>
    <property type="match status" value="1"/>
</dbReference>
<evidence type="ECO:0000313" key="1">
    <source>
        <dbReference type="EMBL" id="MBP0440079.1"/>
    </source>
</evidence>
<dbReference type="Gene3D" id="2.130.10.10">
    <property type="entry name" value="YVTN repeat-like/Quinoprotein amine dehydrogenase"/>
    <property type="match status" value="1"/>
</dbReference>
<sequence>MVTDPVRSRGALIDRRTFLALAGAASLAPPSAAAEKDTLLFLGARLNKGGFEVVVVDERGRDRLVLPVEARGHSFAIDAPRRRAVAFGRSPGRYAVTFNVDGCGDPLAIAPPGNRHFFGHGVFTPDGRLMLSTENDFNGARGVIGIYDVQAGFERIGEFASGGVEPHEAVLSRDGRTLCIANGGILTHPDYERLKLNLDTMKPTLAYIDIATGEIVEQVSLAPELHQLSIRHLATDRTGTVWFGCQHQGQATERPPLVGRHRRGREPELFPGPSDALRAFDNYVGSMSVDASGDIVATSSPRGGLVAFWDCATGRFLGQQAIPDGCGVAPLGSGKVLATSGRGAVASMSPAAEVMLVEPDQSKPAWDNHLRVFV</sequence>
<gene>
    <name evidence="1" type="ORF">J5Y06_15585</name>
</gene>
<keyword evidence="2" id="KW-1185">Reference proteome</keyword>
<accession>A0A8J7RQA6</accession>
<dbReference type="InterPro" id="IPR011044">
    <property type="entry name" value="Quino_amine_DH_bsu"/>
</dbReference>
<dbReference type="AlphaFoldDB" id="A0A8J7RQA6"/>
<dbReference type="InterPro" id="IPR015943">
    <property type="entry name" value="WD40/YVTN_repeat-like_dom_sf"/>
</dbReference>
<dbReference type="Pfam" id="PF07433">
    <property type="entry name" value="DUF1513"/>
    <property type="match status" value="1"/>
</dbReference>